<dbReference type="EMBL" id="CABPSO010000003">
    <property type="protein sequence ID" value="VVE63872.1"/>
    <property type="molecule type" value="Genomic_DNA"/>
</dbReference>
<dbReference type="KEGG" id="ppnm:LV28_22725"/>
<feature type="chain" id="PRO_5044586508" evidence="1">
    <location>
        <begin position="29"/>
        <end position="121"/>
    </location>
</feature>
<dbReference type="KEGG" id="ppno:DA70_07855"/>
<evidence type="ECO:0000313" key="5">
    <source>
        <dbReference type="Proteomes" id="UP000361468"/>
    </source>
</evidence>
<dbReference type="GeneID" id="57198059"/>
<keyword evidence="1" id="KW-0732">Signal</keyword>
<sequence>MDRIGIYRSGISGCLLALALVASGAACAQASSVPAMPTEPLDASGQPCGALRALPADVTHYRYEVTNHCARKVTFFWRCNAADTEHTLDVPAQGRQTAQCVKASGAAGEIVFRFDPPGTGN</sequence>
<proteinExistence type="predicted"/>
<keyword evidence="5" id="KW-1185">Reference proteome</keyword>
<name>A0A378YXT0_9BURK</name>
<organism evidence="2 4">
    <name type="scientific">Pandoraea pnomenusa</name>
    <dbReference type="NCBI Taxonomy" id="93220"/>
    <lineage>
        <taxon>Bacteria</taxon>
        <taxon>Pseudomonadati</taxon>
        <taxon>Pseudomonadota</taxon>
        <taxon>Betaproteobacteria</taxon>
        <taxon>Burkholderiales</taxon>
        <taxon>Burkholderiaceae</taxon>
        <taxon>Pandoraea</taxon>
    </lineage>
</organism>
<protein>
    <submittedName>
        <fullName evidence="2">Uncharacterized protein</fullName>
    </submittedName>
</protein>
<evidence type="ECO:0000256" key="1">
    <source>
        <dbReference type="SAM" id="SignalP"/>
    </source>
</evidence>
<dbReference type="AlphaFoldDB" id="A0A378YXT0"/>
<reference evidence="3 5" key="2">
    <citation type="submission" date="2019-08" db="EMBL/GenBank/DDBJ databases">
        <authorList>
            <person name="Peeters C."/>
        </authorList>
    </citation>
    <scope>NUCLEOTIDE SEQUENCE [LARGE SCALE GENOMIC DNA]</scope>
    <source>
        <strain evidence="3 5">LMG 31119</strain>
    </source>
</reference>
<dbReference type="PROSITE" id="PS51257">
    <property type="entry name" value="PROKAR_LIPOPROTEIN"/>
    <property type="match status" value="1"/>
</dbReference>
<dbReference type="KEGG" id="prb:X636_18435"/>
<evidence type="ECO:0000313" key="3">
    <source>
        <dbReference type="EMBL" id="VVE63872.1"/>
    </source>
</evidence>
<gene>
    <name evidence="2" type="ORF">NCTC13160_04479</name>
    <name evidence="3" type="ORF">PPN31119_01382</name>
</gene>
<feature type="signal peptide" evidence="1">
    <location>
        <begin position="1"/>
        <end position="28"/>
    </location>
</feature>
<reference evidence="2 4" key="1">
    <citation type="submission" date="2018-06" db="EMBL/GenBank/DDBJ databases">
        <authorList>
            <consortium name="Pathogen Informatics"/>
            <person name="Doyle S."/>
        </authorList>
    </citation>
    <scope>NUCLEOTIDE SEQUENCE [LARGE SCALE GENOMIC DNA]</scope>
    <source>
        <strain evidence="2 4">NCTC13160</strain>
    </source>
</reference>
<evidence type="ECO:0000313" key="2">
    <source>
        <dbReference type="EMBL" id="SUA81613.1"/>
    </source>
</evidence>
<dbReference type="RefSeq" id="WP_023596807.1">
    <property type="nucleotide sequence ID" value="NC_023018.2"/>
</dbReference>
<accession>A0A378YXT0</accession>
<evidence type="ECO:0000313" key="4">
    <source>
        <dbReference type="Proteomes" id="UP000254573"/>
    </source>
</evidence>
<dbReference type="EMBL" id="UGSG01000001">
    <property type="protein sequence ID" value="SUA81613.1"/>
    <property type="molecule type" value="Genomic_DNA"/>
</dbReference>
<dbReference type="Proteomes" id="UP000254573">
    <property type="component" value="Unassembled WGS sequence"/>
</dbReference>
<dbReference type="Proteomes" id="UP000361468">
    <property type="component" value="Unassembled WGS sequence"/>
</dbReference>
<dbReference type="OrthoDB" id="8944612at2"/>